<organism evidence="5 6">
    <name type="scientific">Sinanodonta woodiana</name>
    <name type="common">Chinese pond mussel</name>
    <name type="synonym">Anodonta woodiana</name>
    <dbReference type="NCBI Taxonomy" id="1069815"/>
    <lineage>
        <taxon>Eukaryota</taxon>
        <taxon>Metazoa</taxon>
        <taxon>Spiralia</taxon>
        <taxon>Lophotrochozoa</taxon>
        <taxon>Mollusca</taxon>
        <taxon>Bivalvia</taxon>
        <taxon>Autobranchia</taxon>
        <taxon>Heteroconchia</taxon>
        <taxon>Palaeoheterodonta</taxon>
        <taxon>Unionida</taxon>
        <taxon>Unionoidea</taxon>
        <taxon>Unionidae</taxon>
        <taxon>Unioninae</taxon>
        <taxon>Sinanodonta</taxon>
    </lineage>
</organism>
<sequence>MALLGLFCSLILLYCIVSYQAIAATNTSTEDIATLVLDLERRVGSLKAQVKLLKEHKTQYAKSVHELDQSVRITNRKIHDFDTVFINMMEALDLERKRFDREFQELYVLEKQAESRHNNLRHTLKAVNVSTGSNVLNNYCEAVSSCVNKFQVKRQQTSPSNDVIAFTAYLDHAIHDLGPNQALKFNQILLNEGHGYSQFTGVFTVPIGGIYIFSFSVAARDEGNLLAPDIWMKLVVNGEHKATVAAESMKPRDDEMGTNIINLRVEAGDAVWITHHDQGSTRDIFASDALRVVTFSGALLYQ</sequence>
<dbReference type="Pfam" id="PF00386">
    <property type="entry name" value="C1q"/>
    <property type="match status" value="1"/>
</dbReference>
<evidence type="ECO:0000313" key="6">
    <source>
        <dbReference type="Proteomes" id="UP001634394"/>
    </source>
</evidence>
<dbReference type="SMART" id="SM00110">
    <property type="entry name" value="C1Q"/>
    <property type="match status" value="1"/>
</dbReference>
<dbReference type="AlphaFoldDB" id="A0ABD3WAC3"/>
<keyword evidence="3" id="KW-0732">Signal</keyword>
<accession>A0ABD3WAC3</accession>
<keyword evidence="6" id="KW-1185">Reference proteome</keyword>
<protein>
    <recommendedName>
        <fullName evidence="4">C1q domain-containing protein</fullName>
    </recommendedName>
</protein>
<feature type="chain" id="PRO_5044817631" description="C1q domain-containing protein" evidence="3">
    <location>
        <begin position="24"/>
        <end position="302"/>
    </location>
</feature>
<dbReference type="SUPFAM" id="SSF49842">
    <property type="entry name" value="TNF-like"/>
    <property type="match status" value="1"/>
</dbReference>
<dbReference type="Proteomes" id="UP001634394">
    <property type="component" value="Unassembled WGS sequence"/>
</dbReference>
<keyword evidence="2" id="KW-0964">Secreted</keyword>
<proteinExistence type="predicted"/>
<gene>
    <name evidence="5" type="ORF">ACJMK2_038895</name>
</gene>
<dbReference type="PROSITE" id="PS50871">
    <property type="entry name" value="C1Q"/>
    <property type="match status" value="1"/>
</dbReference>
<dbReference type="InterPro" id="IPR050392">
    <property type="entry name" value="Collagen/C1q_domain"/>
</dbReference>
<dbReference type="PANTHER" id="PTHR15427">
    <property type="entry name" value="EMILIN ELASTIN MICROFIBRIL INTERFACE-LOCATED PROTEIN ELASTIN MICROFIBRIL INTERFACER"/>
    <property type="match status" value="1"/>
</dbReference>
<dbReference type="InterPro" id="IPR008983">
    <property type="entry name" value="Tumour_necrosis_fac-like_dom"/>
</dbReference>
<evidence type="ECO:0000259" key="4">
    <source>
        <dbReference type="PROSITE" id="PS50871"/>
    </source>
</evidence>
<evidence type="ECO:0000256" key="1">
    <source>
        <dbReference type="ARBA" id="ARBA00004613"/>
    </source>
</evidence>
<dbReference type="GO" id="GO:0005576">
    <property type="term" value="C:extracellular region"/>
    <property type="evidence" value="ECO:0007669"/>
    <property type="project" value="UniProtKB-SubCell"/>
</dbReference>
<name>A0ABD3WAC3_SINWO</name>
<dbReference type="PANTHER" id="PTHR15427:SF2">
    <property type="entry name" value="EMILIN-3"/>
    <property type="match status" value="1"/>
</dbReference>
<evidence type="ECO:0000256" key="2">
    <source>
        <dbReference type="ARBA" id="ARBA00022525"/>
    </source>
</evidence>
<comment type="subcellular location">
    <subcellularLocation>
        <location evidence="1">Secreted</location>
    </subcellularLocation>
</comment>
<reference evidence="5 6" key="1">
    <citation type="submission" date="2024-11" db="EMBL/GenBank/DDBJ databases">
        <title>Chromosome-level genome assembly of the freshwater bivalve Anodonta woodiana.</title>
        <authorList>
            <person name="Chen X."/>
        </authorList>
    </citation>
    <scope>NUCLEOTIDE SEQUENCE [LARGE SCALE GENOMIC DNA]</scope>
    <source>
        <strain evidence="5">MN2024</strain>
        <tissue evidence="5">Gills</tissue>
    </source>
</reference>
<feature type="domain" description="C1q" evidence="4">
    <location>
        <begin position="159"/>
        <end position="302"/>
    </location>
</feature>
<evidence type="ECO:0000256" key="3">
    <source>
        <dbReference type="SAM" id="SignalP"/>
    </source>
</evidence>
<dbReference type="Gene3D" id="2.60.120.40">
    <property type="match status" value="1"/>
</dbReference>
<dbReference type="InterPro" id="IPR001073">
    <property type="entry name" value="C1q_dom"/>
</dbReference>
<dbReference type="EMBL" id="JBJQND010000007">
    <property type="protein sequence ID" value="KAL3870860.1"/>
    <property type="molecule type" value="Genomic_DNA"/>
</dbReference>
<feature type="signal peptide" evidence="3">
    <location>
        <begin position="1"/>
        <end position="23"/>
    </location>
</feature>
<evidence type="ECO:0000313" key="5">
    <source>
        <dbReference type="EMBL" id="KAL3870860.1"/>
    </source>
</evidence>
<comment type="caution">
    <text evidence="5">The sequence shown here is derived from an EMBL/GenBank/DDBJ whole genome shotgun (WGS) entry which is preliminary data.</text>
</comment>
<dbReference type="PRINTS" id="PR00007">
    <property type="entry name" value="COMPLEMNTC1Q"/>
</dbReference>